<reference evidence="2" key="1">
    <citation type="submission" date="2010-03" db="EMBL/GenBank/DDBJ databases">
        <title>The genome sequence of Synergistetes sp. SGP1.</title>
        <authorList>
            <consortium name="metaHIT consortium -- http://www.metahit.eu/"/>
            <person name="Pajon A."/>
            <person name="Turner K."/>
            <person name="Parkhill J."/>
            <person name="Wade W."/>
            <person name="Vartoukian S."/>
        </authorList>
    </citation>
    <scope>NUCLEOTIDE SEQUENCE [LARGE SCALE GENOMIC DNA]</scope>
    <source>
        <strain evidence="2">SGP1</strain>
    </source>
</reference>
<evidence type="ECO:0000313" key="1">
    <source>
        <dbReference type="EMBL" id="CBL28099.1"/>
    </source>
</evidence>
<reference evidence="1 2" key="2">
    <citation type="submission" date="2010-03" db="EMBL/GenBank/DDBJ databases">
        <authorList>
            <person name="Pajon A."/>
        </authorList>
    </citation>
    <scope>NUCLEOTIDE SEQUENCE [LARGE SCALE GENOMIC DNA]</scope>
    <source>
        <strain evidence="1 2">SGP1</strain>
    </source>
</reference>
<dbReference type="EMBL" id="FP929056">
    <property type="protein sequence ID" value="CBL28099.1"/>
    <property type="molecule type" value="Genomic_DNA"/>
</dbReference>
<keyword evidence="2" id="KW-1185">Reference proteome</keyword>
<protein>
    <submittedName>
        <fullName evidence="1">Uncharacterized protein</fullName>
    </submittedName>
</protein>
<gene>
    <name evidence="1" type="ORF">SY1_07800</name>
</gene>
<evidence type="ECO:0000313" key="2">
    <source>
        <dbReference type="Proteomes" id="UP000008957"/>
    </source>
</evidence>
<dbReference type="RefSeq" id="WP_015556246.1">
    <property type="nucleotide sequence ID" value="NZ_OZ209244.1"/>
</dbReference>
<name>A0AB94IWJ9_9BACT</name>
<accession>A0AB94IWJ9</accession>
<proteinExistence type="predicted"/>
<dbReference type="AlphaFoldDB" id="A0AB94IWJ9"/>
<sequence length="249" mass="27769">MSDKDRDLSVAGELLEVLRRSGRDFMTLSAMRKAMSSQLRKRLGLTGRNLTNPNVIKILTPHLEDKLAICSKGNAVYLLRGTNLAEVVLCFIRGKAGKSGPQLLNGMPFIKKDELIRILNNLLESGQVTLKLAAEFAPRFFASGAMGPVKKDAAGTACETLADTFDKRREQLHAAFRELDRGSTFVRICDLRGRLGWPREVFDDMLRRLRDDEAVQLHAGDVTLMTPDQVQDGFVDENGFRMGTMTWIA</sequence>
<dbReference type="KEGG" id="sbr:SY1_07800"/>
<organism evidence="1 2">
    <name type="scientific">Fretibacterium fastidiosum</name>
    <dbReference type="NCBI Taxonomy" id="651822"/>
    <lineage>
        <taxon>Bacteria</taxon>
        <taxon>Thermotogati</taxon>
        <taxon>Synergistota</taxon>
        <taxon>Synergistia</taxon>
        <taxon>Synergistales</taxon>
        <taxon>Aminobacteriaceae</taxon>
        <taxon>Fretibacterium</taxon>
    </lineage>
</organism>
<dbReference type="Proteomes" id="UP000008957">
    <property type="component" value="Chromosome"/>
</dbReference>